<dbReference type="EMBL" id="LCBN01000034">
    <property type="protein sequence ID" value="KKS13017.1"/>
    <property type="molecule type" value="Genomic_DNA"/>
</dbReference>
<feature type="transmembrane region" description="Helical" evidence="1">
    <location>
        <begin position="73"/>
        <end position="93"/>
    </location>
</feature>
<evidence type="ECO:0000256" key="1">
    <source>
        <dbReference type="SAM" id="Phobius"/>
    </source>
</evidence>
<feature type="non-terminal residue" evidence="2">
    <location>
        <position position="1"/>
    </location>
</feature>
<reference evidence="2 3" key="1">
    <citation type="journal article" date="2015" name="Nature">
        <title>rRNA introns, odd ribosomes, and small enigmatic genomes across a large radiation of phyla.</title>
        <authorList>
            <person name="Brown C.T."/>
            <person name="Hug L.A."/>
            <person name="Thomas B.C."/>
            <person name="Sharon I."/>
            <person name="Castelle C.J."/>
            <person name="Singh A."/>
            <person name="Wilkins M.J."/>
            <person name="Williams K.H."/>
            <person name="Banfield J.F."/>
        </authorList>
    </citation>
    <scope>NUCLEOTIDE SEQUENCE [LARGE SCALE GENOMIC DNA]</scope>
</reference>
<keyword evidence="1" id="KW-0812">Transmembrane</keyword>
<dbReference type="Proteomes" id="UP000034753">
    <property type="component" value="Unassembled WGS sequence"/>
</dbReference>
<keyword evidence="1" id="KW-0472">Membrane</keyword>
<sequence length="273" mass="31665">PNPFIAQSIVFDLVSYMLTVLIVCLLILFIRVIQGNKIREAFVWALIFIPMSLFPYVFVLGKAGFASIIEPKFFYIGNIGVSILVGIIVYSALMKLSRQKMLKGVVYFLFGMYLLSHVYTIKMNLGDLEKISAQRKMILAKIQTFYPDLPERIVFYTQSDSAYYGMPDNEKMLPVQIGFGRILIIWYQKSERFPPCLYEGRFLLNLTEEGYRFCEGRGFGYFRDYDKLVDAVGANDIKPEEIIAYSWEKQRGKFTDITEKVRSKVKQDTERNK</sequence>
<accession>A0A0G0WLP1</accession>
<feature type="transmembrane region" description="Helical" evidence="1">
    <location>
        <begin position="6"/>
        <end position="29"/>
    </location>
</feature>
<organism evidence="2 3">
    <name type="scientific">Candidatus Daviesbacteria bacterium GW2011_GWB1_41_5</name>
    <dbReference type="NCBI Taxonomy" id="1618429"/>
    <lineage>
        <taxon>Bacteria</taxon>
        <taxon>Candidatus Daviesiibacteriota</taxon>
    </lineage>
</organism>
<feature type="transmembrane region" description="Helical" evidence="1">
    <location>
        <begin position="105"/>
        <end position="125"/>
    </location>
</feature>
<evidence type="ECO:0000313" key="2">
    <source>
        <dbReference type="EMBL" id="KKS13017.1"/>
    </source>
</evidence>
<gene>
    <name evidence="2" type="ORF">UU67_C0034G0010</name>
</gene>
<proteinExistence type="predicted"/>
<keyword evidence="1" id="KW-1133">Transmembrane helix</keyword>
<protein>
    <submittedName>
        <fullName evidence="2">Uncharacterized protein</fullName>
    </submittedName>
</protein>
<comment type="caution">
    <text evidence="2">The sequence shown here is derived from an EMBL/GenBank/DDBJ whole genome shotgun (WGS) entry which is preliminary data.</text>
</comment>
<evidence type="ECO:0000313" key="3">
    <source>
        <dbReference type="Proteomes" id="UP000034753"/>
    </source>
</evidence>
<name>A0A0G0WLP1_9BACT</name>
<feature type="transmembrane region" description="Helical" evidence="1">
    <location>
        <begin position="41"/>
        <end position="61"/>
    </location>
</feature>
<dbReference type="AlphaFoldDB" id="A0A0G0WLP1"/>